<evidence type="ECO:0000256" key="6">
    <source>
        <dbReference type="ARBA" id="ARBA00023146"/>
    </source>
</evidence>
<comment type="similarity">
    <text evidence="1">Belongs to the class-I aminoacyl-tRNA synthetase family. Glutamate--tRNA ligase type 1 subfamily.</text>
</comment>
<feature type="non-terminal residue" evidence="10">
    <location>
        <position position="1"/>
    </location>
</feature>
<dbReference type="Gene3D" id="3.40.50.620">
    <property type="entry name" value="HUPs"/>
    <property type="match status" value="1"/>
</dbReference>
<keyword evidence="3 7" id="KW-0547">Nucleotide-binding</keyword>
<evidence type="ECO:0000256" key="2">
    <source>
        <dbReference type="ARBA" id="ARBA00022598"/>
    </source>
</evidence>
<dbReference type="InterPro" id="IPR014729">
    <property type="entry name" value="Rossmann-like_a/b/a_fold"/>
</dbReference>
<keyword evidence="4 7" id="KW-0067">ATP-binding</keyword>
<reference evidence="10 11" key="1">
    <citation type="journal article" date="2016" name="Nat. Commun.">
        <title>Thousands of microbial genomes shed light on interconnected biogeochemical processes in an aquifer system.</title>
        <authorList>
            <person name="Anantharaman K."/>
            <person name="Brown C.T."/>
            <person name="Hug L.A."/>
            <person name="Sharon I."/>
            <person name="Castelle C.J."/>
            <person name="Probst A.J."/>
            <person name="Thomas B.C."/>
            <person name="Singh A."/>
            <person name="Wilkins M.J."/>
            <person name="Karaoz U."/>
            <person name="Brodie E.L."/>
            <person name="Williams K.H."/>
            <person name="Hubbard S.S."/>
            <person name="Banfield J.F."/>
        </authorList>
    </citation>
    <scope>NUCLEOTIDE SEQUENCE [LARGE SCALE GENOMIC DNA]</scope>
</reference>
<dbReference type="NCBIfam" id="TIGR00464">
    <property type="entry name" value="gltX_bact"/>
    <property type="match status" value="1"/>
</dbReference>
<name>A0A1G2LPP5_9BACT</name>
<keyword evidence="5 7" id="KW-0648">Protein biosynthesis</keyword>
<evidence type="ECO:0000259" key="8">
    <source>
        <dbReference type="Pfam" id="PF00749"/>
    </source>
</evidence>
<dbReference type="InterPro" id="IPR049940">
    <property type="entry name" value="GluQ/Sye"/>
</dbReference>
<dbReference type="SUPFAM" id="SSF52374">
    <property type="entry name" value="Nucleotidylyl transferase"/>
    <property type="match status" value="1"/>
</dbReference>
<evidence type="ECO:0000313" key="11">
    <source>
        <dbReference type="Proteomes" id="UP000178302"/>
    </source>
</evidence>
<dbReference type="InterPro" id="IPR045462">
    <property type="entry name" value="aa-tRNA-synth_I_cd-bd"/>
</dbReference>
<evidence type="ECO:0000313" key="10">
    <source>
        <dbReference type="EMBL" id="OHA12859.1"/>
    </source>
</evidence>
<dbReference type="EMBL" id="MHQZ01000046">
    <property type="protein sequence ID" value="OHA12859.1"/>
    <property type="molecule type" value="Genomic_DNA"/>
</dbReference>
<evidence type="ECO:0000256" key="1">
    <source>
        <dbReference type="ARBA" id="ARBA00007894"/>
    </source>
</evidence>
<dbReference type="SUPFAM" id="SSF48163">
    <property type="entry name" value="An anticodon-binding domain of class I aminoacyl-tRNA synthetases"/>
    <property type="match status" value="1"/>
</dbReference>
<evidence type="ECO:0000256" key="4">
    <source>
        <dbReference type="ARBA" id="ARBA00022840"/>
    </source>
</evidence>
<keyword evidence="6 7" id="KW-0030">Aminoacyl-tRNA synthetase</keyword>
<comment type="caution">
    <text evidence="10">The sequence shown here is derived from an EMBL/GenBank/DDBJ whole genome shotgun (WGS) entry which is preliminary data.</text>
</comment>
<dbReference type="AlphaFoldDB" id="A0A1G2LPP5"/>
<dbReference type="PANTHER" id="PTHR43311">
    <property type="entry name" value="GLUTAMATE--TRNA LIGASE"/>
    <property type="match status" value="1"/>
</dbReference>
<dbReference type="Pfam" id="PF00749">
    <property type="entry name" value="tRNA-synt_1c"/>
    <property type="match status" value="1"/>
</dbReference>
<dbReference type="InterPro" id="IPR020751">
    <property type="entry name" value="aa-tRNA-synth_I_codon-bd_sub2"/>
</dbReference>
<feature type="domain" description="Aminoacyl-tRNA synthetase class I anticodon-binding" evidence="9">
    <location>
        <begin position="197"/>
        <end position="332"/>
    </location>
</feature>
<dbReference type="GO" id="GO:0005524">
    <property type="term" value="F:ATP binding"/>
    <property type="evidence" value="ECO:0007669"/>
    <property type="project" value="UniProtKB-KW"/>
</dbReference>
<dbReference type="GO" id="GO:0005829">
    <property type="term" value="C:cytosol"/>
    <property type="evidence" value="ECO:0007669"/>
    <property type="project" value="TreeGrafter"/>
</dbReference>
<evidence type="ECO:0000259" key="9">
    <source>
        <dbReference type="Pfam" id="PF19269"/>
    </source>
</evidence>
<dbReference type="GO" id="GO:0006424">
    <property type="term" value="P:glutamyl-tRNA aminoacylation"/>
    <property type="evidence" value="ECO:0007669"/>
    <property type="project" value="InterPro"/>
</dbReference>
<dbReference type="InterPro" id="IPR008925">
    <property type="entry name" value="aa_tRNA-synth_I_cd-bd_sf"/>
</dbReference>
<dbReference type="Gene3D" id="1.10.10.350">
    <property type="match status" value="1"/>
</dbReference>
<evidence type="ECO:0000256" key="3">
    <source>
        <dbReference type="ARBA" id="ARBA00022741"/>
    </source>
</evidence>
<accession>A0A1G2LPP5</accession>
<proteinExistence type="inferred from homology"/>
<dbReference type="InterPro" id="IPR020058">
    <property type="entry name" value="Glu/Gln-tRNA-synth_Ib_cat-dom"/>
</dbReference>
<organism evidence="10 11">
    <name type="scientific">Candidatus Tagabacteria bacterium RIFCSPLOWO2_01_FULL_39_11</name>
    <dbReference type="NCBI Taxonomy" id="1802295"/>
    <lineage>
        <taxon>Bacteria</taxon>
        <taxon>Candidatus Tagaibacteriota</taxon>
    </lineage>
</organism>
<protein>
    <submittedName>
        <fullName evidence="10">Glutamate--tRNA ligase</fullName>
    </submittedName>
</protein>
<dbReference type="PANTHER" id="PTHR43311:SF2">
    <property type="entry name" value="GLUTAMATE--TRNA LIGASE, MITOCHONDRIAL-RELATED"/>
    <property type="match status" value="1"/>
</dbReference>
<evidence type="ECO:0000256" key="7">
    <source>
        <dbReference type="RuleBase" id="RU363037"/>
    </source>
</evidence>
<gene>
    <name evidence="10" type="ORF">A2909_00170</name>
</gene>
<dbReference type="GO" id="GO:0004818">
    <property type="term" value="F:glutamate-tRNA ligase activity"/>
    <property type="evidence" value="ECO:0007669"/>
    <property type="project" value="InterPro"/>
</dbReference>
<feature type="domain" description="Glutamyl/glutaminyl-tRNA synthetase class Ib catalytic" evidence="8">
    <location>
        <begin position="5"/>
        <end position="161"/>
    </location>
</feature>
<dbReference type="GO" id="GO:0000049">
    <property type="term" value="F:tRNA binding"/>
    <property type="evidence" value="ECO:0007669"/>
    <property type="project" value="InterPro"/>
</dbReference>
<dbReference type="Proteomes" id="UP000178302">
    <property type="component" value="Unassembled WGS sequence"/>
</dbReference>
<dbReference type="InterPro" id="IPR004527">
    <property type="entry name" value="Glu-tRNA-ligase_bac/mito"/>
</dbReference>
<dbReference type="Gene3D" id="1.10.1160.10">
    <property type="entry name" value="Glutamyl-trna Synthetase, Domain 2"/>
    <property type="match status" value="1"/>
</dbReference>
<dbReference type="InterPro" id="IPR020061">
    <property type="entry name" value="Glu_tRNA_lig_a-bdl"/>
</dbReference>
<dbReference type="Pfam" id="PF19269">
    <property type="entry name" value="Anticodon_2"/>
    <property type="match status" value="1"/>
</dbReference>
<keyword evidence="2 7" id="KW-0436">Ligase</keyword>
<sequence>PKKIIKFNDLIRGEIEFDAALLGDISIAKDEKIPLYNFAVVVDDYEMKISHVIRGEDHISNTPKQILIQEALGFYRPLYAHLPLILGSDRSKLSKRHGAVSLNEYRKEGYLPEAMVNFTAMLGWNPGGDREIFSMKELIKEFSLEKIQKSGAVFNIDKLDWLNGYYIRQMPVEKLTEICTPYIEDIKAQNAKLKTQNHSLKLKTDFNYIKKVVKLEQPRLKKLSEIGERTEYFFRTPVYNKEILRWKEMSDQEIINSLKRSKKIIFNFQFSIFKKGKIEEVFLKEAEKFKDKGELLWPLRVALSGRKTSPGPFEIAAILGKKETLKRLSNAIEILEE</sequence>
<dbReference type="Gene3D" id="3.90.800.10">
    <property type="entry name" value="Glutamyl-tRNA Synthetase, Domain 3"/>
    <property type="match status" value="1"/>
</dbReference>
<evidence type="ECO:0000256" key="5">
    <source>
        <dbReference type="ARBA" id="ARBA00022917"/>
    </source>
</evidence>